<sequence>MVVDGDGRQRSLRNAIRWTPGQSFLNRALLFQVVAILLFVFHKVLHRYAVRMGLNNILWTGVVLRIVCVAFWIVHVIHRLFYSTKTYMSLKYGSVSTAQANSLMKRYAMSAPVMAISITAKLNNGDTGVLFRSFSYDHWNNVTMIDEDLQWPDGLSIVHIVESIEPGNSYTKTRLEVQRSRAEIAFRRQYGNRFTIDEEVQQFCAPLDETRCFVVKGRNATVTPIYLTPWFYLAVAVVGLSAIWELVLQCLANKLEVDVCKRIYIDEPPPKQFVMPVKVSPAS</sequence>
<geneLocation type="mitochondrion" evidence="3"/>
<keyword evidence="1" id="KW-0812">Transmembrane</keyword>
<dbReference type="AlphaFoldDB" id="A0A0G4IYK1"/>
<keyword evidence="1" id="KW-0472">Membrane</keyword>
<name>A0A0G4IYK1_PLABS</name>
<evidence type="ECO:0000313" key="3">
    <source>
        <dbReference type="EMBL" id="SPQ95114.1"/>
    </source>
</evidence>
<reference evidence="2 4" key="1">
    <citation type="submission" date="2015-02" db="EMBL/GenBank/DDBJ databases">
        <authorList>
            <person name="Chooi Y.-H."/>
        </authorList>
    </citation>
    <scope>NUCLEOTIDE SEQUENCE [LARGE SCALE GENOMIC DNA]</scope>
    <source>
        <strain evidence="2">E3</strain>
    </source>
</reference>
<gene>
    <name evidence="2" type="ORF">PBRA_008071</name>
    <name evidence="3" type="ORF">PLBR_LOCUS2329</name>
</gene>
<feature type="transmembrane region" description="Helical" evidence="1">
    <location>
        <begin position="230"/>
        <end position="252"/>
    </location>
</feature>
<proteinExistence type="predicted"/>
<feature type="transmembrane region" description="Helical" evidence="1">
    <location>
        <begin position="57"/>
        <end position="81"/>
    </location>
</feature>
<dbReference type="Proteomes" id="UP000290189">
    <property type="component" value="Unassembled WGS sequence"/>
</dbReference>
<evidence type="ECO:0000313" key="5">
    <source>
        <dbReference type="Proteomes" id="UP000290189"/>
    </source>
</evidence>
<keyword evidence="4" id="KW-1185">Reference proteome</keyword>
<keyword evidence="3" id="KW-0496">Mitochondrion</keyword>
<dbReference type="EMBL" id="CDSF01000100">
    <property type="protein sequence ID" value="CEP00337.1"/>
    <property type="molecule type" value="Genomic_DNA"/>
</dbReference>
<dbReference type="Proteomes" id="UP000039324">
    <property type="component" value="Unassembled WGS sequence"/>
</dbReference>
<evidence type="ECO:0000313" key="4">
    <source>
        <dbReference type="Proteomes" id="UP000039324"/>
    </source>
</evidence>
<evidence type="ECO:0000256" key="1">
    <source>
        <dbReference type="SAM" id="Phobius"/>
    </source>
</evidence>
<protein>
    <submittedName>
        <fullName evidence="2">Uncharacterized protein</fullName>
    </submittedName>
</protein>
<evidence type="ECO:0000313" key="2">
    <source>
        <dbReference type="EMBL" id="CEP00337.1"/>
    </source>
</evidence>
<keyword evidence="1" id="KW-1133">Transmembrane helix</keyword>
<reference evidence="3 5" key="2">
    <citation type="submission" date="2018-03" db="EMBL/GenBank/DDBJ databases">
        <authorList>
            <person name="Fogelqvist J."/>
        </authorList>
    </citation>
    <scope>NUCLEOTIDE SEQUENCE [LARGE SCALE GENOMIC DNA]</scope>
</reference>
<organism evidence="2 4">
    <name type="scientific">Plasmodiophora brassicae</name>
    <name type="common">Clubroot disease agent</name>
    <dbReference type="NCBI Taxonomy" id="37360"/>
    <lineage>
        <taxon>Eukaryota</taxon>
        <taxon>Sar</taxon>
        <taxon>Rhizaria</taxon>
        <taxon>Endomyxa</taxon>
        <taxon>Phytomyxea</taxon>
        <taxon>Plasmodiophorida</taxon>
        <taxon>Plasmodiophoridae</taxon>
        <taxon>Plasmodiophora</taxon>
    </lineage>
</organism>
<accession>A0A0G4IYK1</accession>
<feature type="transmembrane region" description="Helical" evidence="1">
    <location>
        <begin position="24"/>
        <end position="45"/>
    </location>
</feature>
<dbReference type="EMBL" id="OVEO01000003">
    <property type="protein sequence ID" value="SPQ95114.1"/>
    <property type="molecule type" value="Genomic_DNA"/>
</dbReference>